<evidence type="ECO:0000256" key="3">
    <source>
        <dbReference type="ARBA" id="ARBA00022475"/>
    </source>
</evidence>
<dbReference type="GO" id="GO:0015421">
    <property type="term" value="F:ABC-type oligopeptide transporter activity"/>
    <property type="evidence" value="ECO:0007669"/>
    <property type="project" value="TreeGrafter"/>
</dbReference>
<dbReference type="Proteomes" id="UP001451606">
    <property type="component" value="Chromosome"/>
</dbReference>
<feature type="transmembrane region" description="Helical" evidence="9">
    <location>
        <begin position="258"/>
        <end position="276"/>
    </location>
</feature>
<evidence type="ECO:0000256" key="8">
    <source>
        <dbReference type="ARBA" id="ARBA00023136"/>
    </source>
</evidence>
<keyword evidence="3" id="KW-1003">Cell membrane</keyword>
<dbReference type="Pfam" id="PF00005">
    <property type="entry name" value="ABC_tran"/>
    <property type="match status" value="1"/>
</dbReference>
<dbReference type="InterPro" id="IPR003593">
    <property type="entry name" value="AAA+_ATPase"/>
</dbReference>
<dbReference type="GO" id="GO:0005524">
    <property type="term" value="F:ATP binding"/>
    <property type="evidence" value="ECO:0007669"/>
    <property type="project" value="UniProtKB-KW"/>
</dbReference>
<dbReference type="GO" id="GO:0005886">
    <property type="term" value="C:plasma membrane"/>
    <property type="evidence" value="ECO:0007669"/>
    <property type="project" value="UniProtKB-SubCell"/>
</dbReference>
<protein>
    <submittedName>
        <fullName evidence="12">ABC transporter ATP-binding protein</fullName>
    </submittedName>
</protein>
<proteinExistence type="predicted"/>
<dbReference type="Pfam" id="PF00664">
    <property type="entry name" value="ABC_membrane"/>
    <property type="match status" value="1"/>
</dbReference>
<dbReference type="AlphaFoldDB" id="A0AAX4NHM5"/>
<name>A0AAX4NHM5_9ARCH</name>
<keyword evidence="7 9" id="KW-1133">Transmembrane helix</keyword>
<organism evidence="12 13">
    <name type="scientific">Oxyplasma meridianum</name>
    <dbReference type="NCBI Taxonomy" id="3073602"/>
    <lineage>
        <taxon>Archaea</taxon>
        <taxon>Methanobacteriati</taxon>
        <taxon>Thermoplasmatota</taxon>
        <taxon>Thermoplasmata</taxon>
        <taxon>Thermoplasmatales</taxon>
        <taxon>Thermoplasmataceae</taxon>
        <taxon>Oxyplasma</taxon>
    </lineage>
</organism>
<evidence type="ECO:0000256" key="5">
    <source>
        <dbReference type="ARBA" id="ARBA00022741"/>
    </source>
</evidence>
<dbReference type="SUPFAM" id="SSF90123">
    <property type="entry name" value="ABC transporter transmembrane region"/>
    <property type="match status" value="1"/>
</dbReference>
<feature type="domain" description="ABC transmembrane type-1" evidence="11">
    <location>
        <begin position="37"/>
        <end position="318"/>
    </location>
</feature>
<feature type="transmembrane region" description="Helical" evidence="9">
    <location>
        <begin position="177"/>
        <end position="197"/>
    </location>
</feature>
<gene>
    <name evidence="12" type="ORF">OXIME_001632</name>
</gene>
<keyword evidence="2" id="KW-0813">Transport</keyword>
<dbReference type="PROSITE" id="PS50929">
    <property type="entry name" value="ABC_TM1F"/>
    <property type="match status" value="1"/>
</dbReference>
<dbReference type="EMBL" id="CP133772">
    <property type="protein sequence ID" value="WYY01036.1"/>
    <property type="molecule type" value="Genomic_DNA"/>
</dbReference>
<keyword evidence="5" id="KW-0547">Nucleotide-binding</keyword>
<keyword evidence="4 9" id="KW-0812">Transmembrane</keyword>
<dbReference type="GeneID" id="95968370"/>
<dbReference type="InterPro" id="IPR027417">
    <property type="entry name" value="P-loop_NTPase"/>
</dbReference>
<feature type="transmembrane region" description="Helical" evidence="9">
    <location>
        <begin position="69"/>
        <end position="89"/>
    </location>
</feature>
<feature type="transmembrane region" description="Helical" evidence="9">
    <location>
        <begin position="151"/>
        <end position="171"/>
    </location>
</feature>
<dbReference type="Gene3D" id="3.40.50.300">
    <property type="entry name" value="P-loop containing nucleotide triphosphate hydrolases"/>
    <property type="match status" value="1"/>
</dbReference>
<dbReference type="PANTHER" id="PTHR43394:SF1">
    <property type="entry name" value="ATP-BINDING CASSETTE SUB-FAMILY B MEMBER 10, MITOCHONDRIAL"/>
    <property type="match status" value="1"/>
</dbReference>
<reference evidence="12 13" key="1">
    <citation type="submission" date="2023-09" db="EMBL/GenBank/DDBJ databases">
        <authorList>
            <person name="Golyshina O.V."/>
            <person name="Lunev E.A."/>
            <person name="Bargiela R."/>
            <person name="Gaines M.C."/>
            <person name="Daum B."/>
            <person name="Bale N.J."/>
            <person name="Koenen M."/>
            <person name="Sinninghe Damst J.S."/>
            <person name="Yakimov M."/>
            <person name="Golyshin P.N."/>
        </authorList>
    </citation>
    <scope>NUCLEOTIDE SEQUENCE [LARGE SCALE GENOMIC DNA]</scope>
    <source>
        <strain evidence="12 13">M1</strain>
    </source>
</reference>
<keyword evidence="13" id="KW-1185">Reference proteome</keyword>
<dbReference type="PANTHER" id="PTHR43394">
    <property type="entry name" value="ATP-DEPENDENT PERMEASE MDL1, MITOCHONDRIAL"/>
    <property type="match status" value="1"/>
</dbReference>
<accession>A0AAX4NHM5</accession>
<evidence type="ECO:0000259" key="11">
    <source>
        <dbReference type="PROSITE" id="PS50929"/>
    </source>
</evidence>
<evidence type="ECO:0000259" key="10">
    <source>
        <dbReference type="PROSITE" id="PS50893"/>
    </source>
</evidence>
<sequence length="591" mass="66348">MPKSYDDVEEEYMHTGKTGKSFFRLVKDMAKMKRDTAMMVLAVVSTAIAGTLYPLALAEVINNITAKNLHFVFLFAAIFFGLYVAQFFANRIRTITSTKLAQSSIKNLRDRSFNRLQYVPIEFFSKVKTGYLMSRITNDAETLSEFLTFQLPSVVSGITTVIVSIGIMMYLDFNLTMYSLVVIPILAGFSISIQGRVRRNYLRTRRTIAAITGNLAENIGAIRTIKAFNVEDRTGENFDRLNMNNFDANMKAARLSSLYGMIVRIIEALGIALVLYVGSLQLLGGFVSVGILVAFVVYVEEFFDPVIQLSQLYNSYQSSMVGVSRIYGIIDSEKEKDFETSNPIETFNSSIDFKDVTVTFGSTEALHNVNLSIKKGEKVAIVGHTGAGKTTLSNLILKFQKTSSGSVNVDGKEISEISTKSYRKLIAPVLQEPFMFRGTVYENIKFAKPNAGKEEINEIVDRFGLRTIFDSLPDGLESNVGEMGRNLSEGQRQAVSIIRAFIRDPEILIMDEATSQIDPRSEYLIIQALQKFLANKTLILITHRFSMISIVDRIVVMELGKMVQTGEFNDLVNREGLFRDLYRIQRGMNFN</sequence>
<keyword evidence="6 12" id="KW-0067">ATP-binding</keyword>
<evidence type="ECO:0000256" key="6">
    <source>
        <dbReference type="ARBA" id="ARBA00022840"/>
    </source>
</evidence>
<dbReference type="InterPro" id="IPR003439">
    <property type="entry name" value="ABC_transporter-like_ATP-bd"/>
</dbReference>
<feature type="transmembrane region" description="Helical" evidence="9">
    <location>
        <begin position="282"/>
        <end position="299"/>
    </location>
</feature>
<evidence type="ECO:0000256" key="7">
    <source>
        <dbReference type="ARBA" id="ARBA00022989"/>
    </source>
</evidence>
<dbReference type="InterPro" id="IPR036640">
    <property type="entry name" value="ABC1_TM_sf"/>
</dbReference>
<evidence type="ECO:0000313" key="12">
    <source>
        <dbReference type="EMBL" id="WYY01036.1"/>
    </source>
</evidence>
<dbReference type="GO" id="GO:0016887">
    <property type="term" value="F:ATP hydrolysis activity"/>
    <property type="evidence" value="ECO:0007669"/>
    <property type="project" value="InterPro"/>
</dbReference>
<dbReference type="FunFam" id="3.40.50.300:FF:000221">
    <property type="entry name" value="Multidrug ABC transporter ATP-binding protein"/>
    <property type="match status" value="1"/>
</dbReference>
<dbReference type="Gene3D" id="1.20.1560.10">
    <property type="entry name" value="ABC transporter type 1, transmembrane domain"/>
    <property type="match status" value="1"/>
</dbReference>
<dbReference type="KEGG" id="omr:OXIME_001632"/>
<dbReference type="RefSeq" id="WP_393971358.1">
    <property type="nucleotide sequence ID" value="NZ_CP133772.1"/>
</dbReference>
<evidence type="ECO:0000256" key="9">
    <source>
        <dbReference type="SAM" id="Phobius"/>
    </source>
</evidence>
<evidence type="ECO:0000256" key="4">
    <source>
        <dbReference type="ARBA" id="ARBA00022692"/>
    </source>
</evidence>
<dbReference type="PROSITE" id="PS50893">
    <property type="entry name" value="ABC_TRANSPORTER_2"/>
    <property type="match status" value="1"/>
</dbReference>
<dbReference type="InterPro" id="IPR039421">
    <property type="entry name" value="Type_1_exporter"/>
</dbReference>
<dbReference type="SMART" id="SM00382">
    <property type="entry name" value="AAA"/>
    <property type="match status" value="1"/>
</dbReference>
<evidence type="ECO:0000256" key="1">
    <source>
        <dbReference type="ARBA" id="ARBA00004651"/>
    </source>
</evidence>
<evidence type="ECO:0000256" key="2">
    <source>
        <dbReference type="ARBA" id="ARBA00022448"/>
    </source>
</evidence>
<comment type="subcellular location">
    <subcellularLocation>
        <location evidence="1">Cell membrane</location>
        <topology evidence="1">Multi-pass membrane protein</topology>
    </subcellularLocation>
</comment>
<dbReference type="SUPFAM" id="SSF52540">
    <property type="entry name" value="P-loop containing nucleoside triphosphate hydrolases"/>
    <property type="match status" value="1"/>
</dbReference>
<feature type="domain" description="ABC transporter" evidence="10">
    <location>
        <begin position="351"/>
        <end position="584"/>
    </location>
</feature>
<feature type="transmembrane region" description="Helical" evidence="9">
    <location>
        <begin position="37"/>
        <end position="57"/>
    </location>
</feature>
<dbReference type="InterPro" id="IPR011527">
    <property type="entry name" value="ABC1_TM_dom"/>
</dbReference>
<evidence type="ECO:0000313" key="13">
    <source>
        <dbReference type="Proteomes" id="UP001451606"/>
    </source>
</evidence>
<dbReference type="CDD" id="cd18545">
    <property type="entry name" value="ABC_6TM_YknV_like"/>
    <property type="match status" value="1"/>
</dbReference>
<keyword evidence="8 9" id="KW-0472">Membrane</keyword>